<keyword evidence="2" id="KW-1185">Reference proteome</keyword>
<evidence type="ECO:0000313" key="2">
    <source>
        <dbReference type="Proteomes" id="UP000647587"/>
    </source>
</evidence>
<accession>A0ABQ2F1W8</accession>
<organism evidence="1 2">
    <name type="scientific">Deinococcus malanensis</name>
    <dbReference type="NCBI Taxonomy" id="1706855"/>
    <lineage>
        <taxon>Bacteria</taxon>
        <taxon>Thermotogati</taxon>
        <taxon>Deinococcota</taxon>
        <taxon>Deinococci</taxon>
        <taxon>Deinococcales</taxon>
        <taxon>Deinococcaceae</taxon>
        <taxon>Deinococcus</taxon>
    </lineage>
</organism>
<comment type="caution">
    <text evidence="1">The sequence shown here is derived from an EMBL/GenBank/DDBJ whole genome shotgun (WGS) entry which is preliminary data.</text>
</comment>
<dbReference type="EMBL" id="BMPP01000035">
    <property type="protein sequence ID" value="GGK42805.1"/>
    <property type="molecule type" value="Genomic_DNA"/>
</dbReference>
<dbReference type="RefSeq" id="WP_189012098.1">
    <property type="nucleotide sequence ID" value="NZ_BMPP01000035.1"/>
</dbReference>
<proteinExistence type="predicted"/>
<protein>
    <submittedName>
        <fullName evidence="1">Uncharacterized protein</fullName>
    </submittedName>
</protein>
<sequence>MNDDLSRPLYTPANDVYEERLTQHFYEAEVRRLLRRPGARARLAATLRRLADRVDYCTVPLHAPRSSMR</sequence>
<evidence type="ECO:0000313" key="1">
    <source>
        <dbReference type="EMBL" id="GGK42805.1"/>
    </source>
</evidence>
<name>A0ABQ2F1W8_9DEIO</name>
<gene>
    <name evidence="1" type="ORF">GCM10008955_40770</name>
</gene>
<dbReference type="Proteomes" id="UP000647587">
    <property type="component" value="Unassembled WGS sequence"/>
</dbReference>
<reference evidence="2" key="1">
    <citation type="journal article" date="2019" name="Int. J. Syst. Evol. Microbiol.">
        <title>The Global Catalogue of Microorganisms (GCM) 10K type strain sequencing project: providing services to taxonomists for standard genome sequencing and annotation.</title>
        <authorList>
            <consortium name="The Broad Institute Genomics Platform"/>
            <consortium name="The Broad Institute Genome Sequencing Center for Infectious Disease"/>
            <person name="Wu L."/>
            <person name="Ma J."/>
        </authorList>
    </citation>
    <scope>NUCLEOTIDE SEQUENCE [LARGE SCALE GENOMIC DNA]</scope>
    <source>
        <strain evidence="2">JCM 30331</strain>
    </source>
</reference>